<evidence type="ECO:0000256" key="4">
    <source>
        <dbReference type="ARBA" id="ARBA00049366"/>
    </source>
</evidence>
<dbReference type="Gene3D" id="3.40.50.1170">
    <property type="entry name" value="L-asparaginase, N-terminal domain"/>
    <property type="match status" value="1"/>
</dbReference>
<dbReference type="InterPro" id="IPR037152">
    <property type="entry name" value="L-asparaginase_N_sf"/>
</dbReference>
<organism evidence="11 12">
    <name type="scientific">Latilactobacillus fuchuensis DSM 14340 = JCM 11249</name>
    <dbReference type="NCBI Taxonomy" id="1423747"/>
    <lineage>
        <taxon>Bacteria</taxon>
        <taxon>Bacillati</taxon>
        <taxon>Bacillota</taxon>
        <taxon>Bacilli</taxon>
        <taxon>Lactobacillales</taxon>
        <taxon>Lactobacillaceae</taxon>
        <taxon>Latilactobacillus</taxon>
    </lineage>
</organism>
<dbReference type="GO" id="GO:0004067">
    <property type="term" value="F:asparaginase activity"/>
    <property type="evidence" value="ECO:0007669"/>
    <property type="project" value="UniProtKB-UniRule"/>
</dbReference>
<dbReference type="SMART" id="SM00870">
    <property type="entry name" value="Asparaginase"/>
    <property type="match status" value="1"/>
</dbReference>
<dbReference type="Pfam" id="PF17763">
    <property type="entry name" value="Asparaginase_C"/>
    <property type="match status" value="1"/>
</dbReference>
<evidence type="ECO:0000256" key="8">
    <source>
        <dbReference type="PROSITE-ProRule" id="PRU10100"/>
    </source>
</evidence>
<dbReference type="PRINTS" id="PR00139">
    <property type="entry name" value="ASNGLNASE"/>
</dbReference>
<dbReference type="PROSITE" id="PS00917">
    <property type="entry name" value="ASN_GLN_ASE_2"/>
    <property type="match status" value="1"/>
</dbReference>
<dbReference type="SFLD" id="SFLDS00057">
    <property type="entry name" value="Glutaminase/Asparaginase"/>
    <property type="match status" value="1"/>
</dbReference>
<dbReference type="PANTHER" id="PTHR11707:SF28">
    <property type="entry name" value="60 KDA LYSOPHOSPHOLIPASE"/>
    <property type="match status" value="1"/>
</dbReference>
<dbReference type="InterPro" id="IPR027474">
    <property type="entry name" value="L-asparaginase_N"/>
</dbReference>
<feature type="binding site" evidence="6">
    <location>
        <position position="54"/>
    </location>
    <ligand>
        <name>substrate</name>
    </ligand>
</feature>
<dbReference type="Pfam" id="PF00710">
    <property type="entry name" value="Asparaginase"/>
    <property type="match status" value="1"/>
</dbReference>
<dbReference type="PANTHER" id="PTHR11707">
    <property type="entry name" value="L-ASPARAGINASE"/>
    <property type="match status" value="1"/>
</dbReference>
<dbReference type="PIRSF" id="PIRSF500176">
    <property type="entry name" value="L_ASNase"/>
    <property type="match status" value="1"/>
</dbReference>
<dbReference type="CDD" id="cd08964">
    <property type="entry name" value="L-asparaginase_II"/>
    <property type="match status" value="1"/>
</dbReference>
<accession>A0A0R1RN82</accession>
<dbReference type="eggNOG" id="COG0252">
    <property type="taxonomic scope" value="Bacteria"/>
</dbReference>
<dbReference type="PATRIC" id="fig|1423747.3.peg.84"/>
<feature type="active site" evidence="8">
    <location>
        <position position="86"/>
    </location>
</feature>
<dbReference type="PROSITE" id="PS51732">
    <property type="entry name" value="ASN_GLN_ASE_3"/>
    <property type="match status" value="1"/>
</dbReference>
<evidence type="ECO:0000256" key="5">
    <source>
        <dbReference type="PIRSR" id="PIRSR001220-1"/>
    </source>
</evidence>
<dbReference type="InterPro" id="IPR004550">
    <property type="entry name" value="AsnASE_II"/>
</dbReference>
<feature type="domain" description="Asparaginase/glutaminase C-terminal" evidence="10">
    <location>
        <begin position="205"/>
        <end position="314"/>
    </location>
</feature>
<feature type="active site" description="O-isoaspartyl threonine intermediate" evidence="5">
    <location>
        <position position="12"/>
    </location>
</feature>
<evidence type="ECO:0000259" key="10">
    <source>
        <dbReference type="Pfam" id="PF17763"/>
    </source>
</evidence>
<evidence type="ECO:0000256" key="7">
    <source>
        <dbReference type="PROSITE-ProRule" id="PRU10099"/>
    </source>
</evidence>
<dbReference type="Proteomes" id="UP000051264">
    <property type="component" value="Unassembled WGS sequence"/>
</dbReference>
<sequence>MKKILVLHTGGTIAMSADQDGAVAPTSQNPMAGFEKLFDNQLTIISEEFANLPSPHITPTVMLSLQKRIQQAETEGIDGIVVTHGTDTLEETAYFLDLTLPNSIPVVVTGAMRSSNEIGSDGLHNLISAVWTAASDDARDKGVLVVMNDEIHTARYVTKTHTTNVATFRTPTFGPLGFVSKHAANFFQELIRSEICDIDHLVEPVFLLKAYAGMDATLFDGLNQPTTKGIVIEALGAGNLPPATLPAVQRLLDQNIPVVLVSRCFNGVAEDVYDYEGGGIQLKKMGVTFCQGLNGPKARLKLQVGLSAGKTGSDLTNFVSNAVS</sequence>
<dbReference type="PIRSF" id="PIRSF001220">
    <property type="entry name" value="L-ASNase_gatD"/>
    <property type="match status" value="1"/>
</dbReference>
<gene>
    <name evidence="11" type="ORF">FC69_GL000083</name>
</gene>
<name>A0A0R1RN82_9LACO</name>
<dbReference type="PROSITE" id="PS00144">
    <property type="entry name" value="ASN_GLN_ASE_1"/>
    <property type="match status" value="1"/>
</dbReference>
<dbReference type="EC" id="3.5.1.1" evidence="2"/>
<protein>
    <recommendedName>
        <fullName evidence="2">asparaginase</fullName>
        <ecNumber evidence="2">3.5.1.1</ecNumber>
    </recommendedName>
</protein>
<dbReference type="GO" id="GO:0006528">
    <property type="term" value="P:asparagine metabolic process"/>
    <property type="evidence" value="ECO:0007669"/>
    <property type="project" value="InterPro"/>
</dbReference>
<dbReference type="AlphaFoldDB" id="A0A0R1RN82"/>
<dbReference type="RefSeq" id="WP_035438886.1">
    <property type="nucleotide sequence ID" value="NZ_AZEX01000064.1"/>
</dbReference>
<feature type="domain" description="L-asparaginase N-terminal" evidence="9">
    <location>
        <begin position="3"/>
        <end position="190"/>
    </location>
</feature>
<dbReference type="FunFam" id="3.40.50.1170:FF:000001">
    <property type="entry name" value="L-asparaginase 2"/>
    <property type="match status" value="1"/>
</dbReference>
<evidence type="ECO:0000259" key="9">
    <source>
        <dbReference type="Pfam" id="PF00710"/>
    </source>
</evidence>
<feature type="active site" evidence="7">
    <location>
        <position position="12"/>
    </location>
</feature>
<comment type="caution">
    <text evidence="11">The sequence shown here is derived from an EMBL/GenBank/DDBJ whole genome shotgun (WGS) entry which is preliminary data.</text>
</comment>
<comment type="catalytic activity">
    <reaction evidence="4">
        <text>L-asparagine + H2O = L-aspartate + NH4(+)</text>
        <dbReference type="Rhea" id="RHEA:21016"/>
        <dbReference type="ChEBI" id="CHEBI:15377"/>
        <dbReference type="ChEBI" id="CHEBI:28938"/>
        <dbReference type="ChEBI" id="CHEBI:29991"/>
        <dbReference type="ChEBI" id="CHEBI:58048"/>
        <dbReference type="EC" id="3.5.1.1"/>
    </reaction>
</comment>
<evidence type="ECO:0000313" key="12">
    <source>
        <dbReference type="Proteomes" id="UP000051264"/>
    </source>
</evidence>
<reference evidence="11 12" key="1">
    <citation type="journal article" date="2015" name="Genome Announc.">
        <title>Expanding the biotechnology potential of lactobacilli through comparative genomics of 213 strains and associated genera.</title>
        <authorList>
            <person name="Sun Z."/>
            <person name="Harris H.M."/>
            <person name="McCann A."/>
            <person name="Guo C."/>
            <person name="Argimon S."/>
            <person name="Zhang W."/>
            <person name="Yang X."/>
            <person name="Jeffery I.B."/>
            <person name="Cooney J.C."/>
            <person name="Kagawa T.F."/>
            <person name="Liu W."/>
            <person name="Song Y."/>
            <person name="Salvetti E."/>
            <person name="Wrobel A."/>
            <person name="Rasinkangas P."/>
            <person name="Parkhill J."/>
            <person name="Rea M.C."/>
            <person name="O'Sullivan O."/>
            <person name="Ritari J."/>
            <person name="Douillard F.P."/>
            <person name="Paul Ross R."/>
            <person name="Yang R."/>
            <person name="Briner A.E."/>
            <person name="Felis G.E."/>
            <person name="de Vos W.M."/>
            <person name="Barrangou R."/>
            <person name="Klaenhammer T.R."/>
            <person name="Caufield P.W."/>
            <person name="Cui Y."/>
            <person name="Zhang H."/>
            <person name="O'Toole P.W."/>
        </authorList>
    </citation>
    <scope>NUCLEOTIDE SEQUENCE [LARGE SCALE GENOMIC DNA]</scope>
    <source>
        <strain evidence="11 12">DSM 14340</strain>
    </source>
</reference>
<evidence type="ECO:0000256" key="1">
    <source>
        <dbReference type="ARBA" id="ARBA00010518"/>
    </source>
</evidence>
<dbReference type="InterPro" id="IPR027473">
    <property type="entry name" value="L-asparaginase_C"/>
</dbReference>
<comment type="similarity">
    <text evidence="1">Belongs to the asparaginase 1 family.</text>
</comment>
<evidence type="ECO:0000256" key="3">
    <source>
        <dbReference type="ARBA" id="ARBA00022801"/>
    </source>
</evidence>
<evidence type="ECO:0000256" key="2">
    <source>
        <dbReference type="ARBA" id="ARBA00012920"/>
    </source>
</evidence>
<dbReference type="InterPro" id="IPR027475">
    <property type="entry name" value="Asparaginase/glutaminase_AS2"/>
</dbReference>
<dbReference type="InterPro" id="IPR020827">
    <property type="entry name" value="Asparaginase/glutaminase_AS1"/>
</dbReference>
<dbReference type="SUPFAM" id="SSF53774">
    <property type="entry name" value="Glutaminase/Asparaginase"/>
    <property type="match status" value="1"/>
</dbReference>
<dbReference type="OrthoDB" id="9788068at2"/>
<dbReference type="Gene3D" id="3.40.50.40">
    <property type="match status" value="1"/>
</dbReference>
<dbReference type="InterPro" id="IPR040919">
    <property type="entry name" value="Asparaginase_C"/>
</dbReference>
<dbReference type="STRING" id="1423747.FC69_GL000083"/>
<feature type="binding site" evidence="6">
    <location>
        <begin position="86"/>
        <end position="87"/>
    </location>
    <ligand>
        <name>substrate</name>
    </ligand>
</feature>
<dbReference type="InterPro" id="IPR036152">
    <property type="entry name" value="Asp/glu_Ase-like_sf"/>
</dbReference>
<dbReference type="EMBL" id="AZEX01000064">
    <property type="protein sequence ID" value="KRL58653.1"/>
    <property type="molecule type" value="Genomic_DNA"/>
</dbReference>
<evidence type="ECO:0000313" key="11">
    <source>
        <dbReference type="EMBL" id="KRL58653.1"/>
    </source>
</evidence>
<evidence type="ECO:0000256" key="6">
    <source>
        <dbReference type="PIRSR" id="PIRSR001220-2"/>
    </source>
</evidence>
<proteinExistence type="inferred from homology"/>
<keyword evidence="3" id="KW-0378">Hydrolase</keyword>
<dbReference type="InterPro" id="IPR006034">
    <property type="entry name" value="Asparaginase/glutaminase-like"/>
</dbReference>
<dbReference type="FunFam" id="3.40.50.40:FF:000003">
    <property type="entry name" value="L-asparaginase 2"/>
    <property type="match status" value="1"/>
</dbReference>